<evidence type="ECO:0000256" key="7">
    <source>
        <dbReference type="ARBA" id="ARBA00048475"/>
    </source>
</evidence>
<evidence type="ECO:0000313" key="11">
    <source>
        <dbReference type="Proteomes" id="UP001266099"/>
    </source>
</evidence>
<keyword evidence="11" id="KW-1185">Reference proteome</keyword>
<evidence type="ECO:0000313" key="10">
    <source>
        <dbReference type="EMBL" id="MDR6939729.1"/>
    </source>
</evidence>
<dbReference type="Gene3D" id="3.30.470.20">
    <property type="entry name" value="ATP-grasp fold, B domain"/>
    <property type="match status" value="1"/>
</dbReference>
<dbReference type="CDD" id="cd01414">
    <property type="entry name" value="SAICAR_synt_Sc"/>
    <property type="match status" value="1"/>
</dbReference>
<dbReference type="InterPro" id="IPR018236">
    <property type="entry name" value="SAICAR_synthetase_CS"/>
</dbReference>
<evidence type="ECO:0000256" key="1">
    <source>
        <dbReference type="ARBA" id="ARBA00004672"/>
    </source>
</evidence>
<keyword evidence="4 8" id="KW-0547">Nucleotide-binding</keyword>
<dbReference type="PANTHER" id="PTHR43700">
    <property type="entry name" value="PHOSPHORIBOSYLAMINOIMIDAZOLE-SUCCINOCARBOXAMIDE SYNTHASE"/>
    <property type="match status" value="1"/>
</dbReference>
<evidence type="ECO:0000256" key="5">
    <source>
        <dbReference type="ARBA" id="ARBA00022755"/>
    </source>
</evidence>
<keyword evidence="6 8" id="KW-0067">ATP-binding</keyword>
<evidence type="ECO:0000259" key="9">
    <source>
        <dbReference type="Pfam" id="PF01259"/>
    </source>
</evidence>
<comment type="pathway">
    <text evidence="1 8">Purine metabolism; IMP biosynthesis via de novo pathway; 5-amino-1-(5-phospho-D-ribosyl)imidazole-4-carboxamide from 5-amino-1-(5-phospho-D-ribosyl)imidazole-4-carboxylate: step 1/2.</text>
</comment>
<comment type="caution">
    <text evidence="10">The sequence shown here is derived from an EMBL/GenBank/DDBJ whole genome shotgun (WGS) entry which is preliminary data.</text>
</comment>
<keyword evidence="3 8" id="KW-0436">Ligase</keyword>
<name>A0ABU1T2W8_9ACTO</name>
<dbReference type="PROSITE" id="PS01058">
    <property type="entry name" value="SAICAR_SYNTHETASE_2"/>
    <property type="match status" value="1"/>
</dbReference>
<dbReference type="InterPro" id="IPR028923">
    <property type="entry name" value="SAICAR_synt/ADE2_N"/>
</dbReference>
<dbReference type="Gene3D" id="3.30.200.20">
    <property type="entry name" value="Phosphorylase Kinase, domain 1"/>
    <property type="match status" value="1"/>
</dbReference>
<dbReference type="HAMAP" id="MF_00137">
    <property type="entry name" value="SAICAR_synth"/>
    <property type="match status" value="1"/>
</dbReference>
<protein>
    <recommendedName>
        <fullName evidence="8">Phosphoribosylaminoimidazole-succinocarboxamide synthase</fullName>
        <ecNumber evidence="8">6.3.2.6</ecNumber>
    </recommendedName>
    <alternativeName>
        <fullName evidence="8">SAICAR synthetase</fullName>
    </alternativeName>
</protein>
<reference evidence="10 11" key="1">
    <citation type="submission" date="2023-07" db="EMBL/GenBank/DDBJ databases">
        <title>Sequencing the genomes of 1000 actinobacteria strains.</title>
        <authorList>
            <person name="Klenk H.-P."/>
        </authorList>
    </citation>
    <scope>NUCLEOTIDE SEQUENCE [LARGE SCALE GENOMIC DNA]</scope>
    <source>
        <strain evidence="10 11">DSM 15539</strain>
    </source>
</reference>
<dbReference type="GO" id="GO:0004639">
    <property type="term" value="F:phosphoribosylaminoimidazolesuccinocarboxamide synthase activity"/>
    <property type="evidence" value="ECO:0007669"/>
    <property type="project" value="UniProtKB-EC"/>
</dbReference>
<dbReference type="EC" id="6.3.2.6" evidence="8"/>
<comment type="similarity">
    <text evidence="2 8">Belongs to the SAICAR synthetase family.</text>
</comment>
<dbReference type="EMBL" id="JAVDUJ010000001">
    <property type="protein sequence ID" value="MDR6939729.1"/>
    <property type="molecule type" value="Genomic_DNA"/>
</dbReference>
<evidence type="ECO:0000256" key="4">
    <source>
        <dbReference type="ARBA" id="ARBA00022741"/>
    </source>
</evidence>
<dbReference type="SUPFAM" id="SSF56104">
    <property type="entry name" value="SAICAR synthase-like"/>
    <property type="match status" value="1"/>
</dbReference>
<dbReference type="Pfam" id="PF01259">
    <property type="entry name" value="SAICAR_synt"/>
    <property type="match status" value="1"/>
</dbReference>
<keyword evidence="5 8" id="KW-0658">Purine biosynthesis</keyword>
<evidence type="ECO:0000256" key="3">
    <source>
        <dbReference type="ARBA" id="ARBA00022598"/>
    </source>
</evidence>
<feature type="domain" description="SAICAR synthetase/ADE2 N-terminal" evidence="9">
    <location>
        <begin position="11"/>
        <end position="244"/>
    </location>
</feature>
<accession>A0ABU1T2W8</accession>
<evidence type="ECO:0000256" key="6">
    <source>
        <dbReference type="ARBA" id="ARBA00022840"/>
    </source>
</evidence>
<gene>
    <name evidence="8" type="primary">purC</name>
    <name evidence="10" type="ORF">J2S36_001272</name>
</gene>
<proteinExistence type="inferred from homology"/>
<comment type="catalytic activity">
    <reaction evidence="7 8">
        <text>5-amino-1-(5-phospho-D-ribosyl)imidazole-4-carboxylate + L-aspartate + ATP = (2S)-2-[5-amino-1-(5-phospho-beta-D-ribosyl)imidazole-4-carboxamido]succinate + ADP + phosphate + 2 H(+)</text>
        <dbReference type="Rhea" id="RHEA:22628"/>
        <dbReference type="ChEBI" id="CHEBI:15378"/>
        <dbReference type="ChEBI" id="CHEBI:29991"/>
        <dbReference type="ChEBI" id="CHEBI:30616"/>
        <dbReference type="ChEBI" id="CHEBI:43474"/>
        <dbReference type="ChEBI" id="CHEBI:58443"/>
        <dbReference type="ChEBI" id="CHEBI:77657"/>
        <dbReference type="ChEBI" id="CHEBI:456216"/>
        <dbReference type="EC" id="6.3.2.6"/>
    </reaction>
</comment>
<dbReference type="NCBIfam" id="NF010568">
    <property type="entry name" value="PRK13961.1"/>
    <property type="match status" value="1"/>
</dbReference>
<dbReference type="PANTHER" id="PTHR43700:SF1">
    <property type="entry name" value="PHOSPHORIBOSYLAMINOIMIDAZOLE-SUCCINOCARBOXAMIDE SYNTHASE"/>
    <property type="match status" value="1"/>
</dbReference>
<evidence type="ECO:0000256" key="8">
    <source>
        <dbReference type="HAMAP-Rule" id="MF_00137"/>
    </source>
</evidence>
<dbReference type="Proteomes" id="UP001266099">
    <property type="component" value="Unassembled WGS sequence"/>
</dbReference>
<organism evidence="10 11">
    <name type="scientific">Arcanobacterium hippocoleae</name>
    <dbReference type="NCBI Taxonomy" id="149017"/>
    <lineage>
        <taxon>Bacteria</taxon>
        <taxon>Bacillati</taxon>
        <taxon>Actinomycetota</taxon>
        <taxon>Actinomycetes</taxon>
        <taxon>Actinomycetales</taxon>
        <taxon>Actinomycetaceae</taxon>
        <taxon>Arcanobacterium</taxon>
    </lineage>
</organism>
<sequence length="280" mass="30911">MPTTYQSPYGREIVLIVASDRISAFDYVLQDKIPGKGKYLTYLSEWWFHQLAGIVPHHYLSNDVPAAVSGHAMLAARLQMYPIECTVRGYLSEAIWQEYAETGAVCGNPLPSGIEICEQLPEPIFCPAKKARIGKHDENITFDTLVQQVGADNAVQMRQYAFDVYNHGAQISGEHGLILADTKLEFGAASDSGEESVVLGDEVLTPDSSHYWLTADYQPGEKSVSLDKELISSWLISQSDWDPSANTTPPALPKEIIAETQKRYILAVKTITGSKLFGID</sequence>
<evidence type="ECO:0000256" key="2">
    <source>
        <dbReference type="ARBA" id="ARBA00010190"/>
    </source>
</evidence>